<organism evidence="1 2">
    <name type="scientific">Persea americana</name>
    <name type="common">Avocado</name>
    <dbReference type="NCBI Taxonomy" id="3435"/>
    <lineage>
        <taxon>Eukaryota</taxon>
        <taxon>Viridiplantae</taxon>
        <taxon>Streptophyta</taxon>
        <taxon>Embryophyta</taxon>
        <taxon>Tracheophyta</taxon>
        <taxon>Spermatophyta</taxon>
        <taxon>Magnoliopsida</taxon>
        <taxon>Magnoliidae</taxon>
        <taxon>Laurales</taxon>
        <taxon>Lauraceae</taxon>
        <taxon>Persea</taxon>
    </lineage>
</organism>
<proteinExistence type="predicted"/>
<reference evidence="1 2" key="1">
    <citation type="journal article" date="2022" name="Hortic Res">
        <title>A haplotype resolved chromosomal level avocado genome allows analysis of novel avocado genes.</title>
        <authorList>
            <person name="Nath O."/>
            <person name="Fletcher S.J."/>
            <person name="Hayward A."/>
            <person name="Shaw L.M."/>
            <person name="Masouleh A.K."/>
            <person name="Furtado A."/>
            <person name="Henry R.J."/>
            <person name="Mitter N."/>
        </authorList>
    </citation>
    <scope>NUCLEOTIDE SEQUENCE [LARGE SCALE GENOMIC DNA]</scope>
    <source>
        <strain evidence="2">cv. Hass</strain>
    </source>
</reference>
<evidence type="ECO:0000313" key="2">
    <source>
        <dbReference type="Proteomes" id="UP001234297"/>
    </source>
</evidence>
<dbReference type="Proteomes" id="UP001234297">
    <property type="component" value="Chromosome 4"/>
</dbReference>
<name>A0ACC2K9Q3_PERAE</name>
<evidence type="ECO:0000313" key="1">
    <source>
        <dbReference type="EMBL" id="KAJ8617687.1"/>
    </source>
</evidence>
<dbReference type="EMBL" id="CM056812">
    <property type="protein sequence ID" value="KAJ8617687.1"/>
    <property type="molecule type" value="Genomic_DNA"/>
</dbReference>
<comment type="caution">
    <text evidence="1">The sequence shown here is derived from an EMBL/GenBank/DDBJ whole genome shotgun (WGS) entry which is preliminary data.</text>
</comment>
<sequence length="426" mass="45108">MAAVVDTIIGQAPHLMDYIGGAAIMVGFVGINISPEACCSSGAPQNEETENVPVKQGILTPSLSVTHHSLCYKQGPSTVYQSLIKMAVSGFMKSTVVAVLLCLFISSSFSDTGVDVPLMNGCTEVCLPSCNDSCIRSGSAAIRNRLQSNFYSCDGSCFSAELEQRRFLCRSGGPIGFQLSEQAGGIDLLERNPFAKADIDHGSGEGEGISGGFIFVVTDGSRGLVGGGGGGVWWCSERGLERGFLGQKALSRNHHSTIAITLHSTPQPIISSLSTGPSRVQHPSPLAPVPSGTKLEQIHLTSSNTPCTEPRPCPSRRTSPSPSSPAQSPPHVTQHPHQASLFRTASCKPCPLCREDPPVPSLTIISLILFTLSVTPSALTHSNPSLVSNRFEPDPKQRILVDKGAFWSCGKLRQECNGHSSTSPEE</sequence>
<gene>
    <name evidence="1" type="ORF">MRB53_013873</name>
</gene>
<protein>
    <submittedName>
        <fullName evidence="1">Uncharacterized protein</fullName>
    </submittedName>
</protein>
<accession>A0ACC2K9Q3</accession>
<keyword evidence="2" id="KW-1185">Reference proteome</keyword>